<organism evidence="8 9">
    <name type="scientific">Actinokineospora iranica</name>
    <dbReference type="NCBI Taxonomy" id="1271860"/>
    <lineage>
        <taxon>Bacteria</taxon>
        <taxon>Bacillati</taxon>
        <taxon>Actinomycetota</taxon>
        <taxon>Actinomycetes</taxon>
        <taxon>Pseudonocardiales</taxon>
        <taxon>Pseudonocardiaceae</taxon>
        <taxon>Actinokineospora</taxon>
    </lineage>
</organism>
<proteinExistence type="inferred from homology"/>
<dbReference type="InterPro" id="IPR013325">
    <property type="entry name" value="RNA_pol_sigma_r2"/>
</dbReference>
<evidence type="ECO:0000256" key="2">
    <source>
        <dbReference type="ARBA" id="ARBA00023015"/>
    </source>
</evidence>
<dbReference type="NCBIfam" id="TIGR02937">
    <property type="entry name" value="sigma70-ECF"/>
    <property type="match status" value="1"/>
</dbReference>
<dbReference type="InterPro" id="IPR036388">
    <property type="entry name" value="WH-like_DNA-bd_sf"/>
</dbReference>
<dbReference type="AlphaFoldDB" id="A0A1G6P2F4"/>
<feature type="domain" description="RNA polymerase sigma factor 70 region 4 type 2" evidence="7">
    <location>
        <begin position="232"/>
        <end position="283"/>
    </location>
</feature>
<protein>
    <submittedName>
        <fullName evidence="8">RNA polymerase sigma factor, sigma-70 family</fullName>
    </submittedName>
</protein>
<comment type="similarity">
    <text evidence="1">Belongs to the sigma-70 factor family. ECF subfamily.</text>
</comment>
<feature type="domain" description="RNA polymerase sigma-70 region 2" evidence="6">
    <location>
        <begin position="135"/>
        <end position="201"/>
    </location>
</feature>
<keyword evidence="9" id="KW-1185">Reference proteome</keyword>
<dbReference type="GO" id="GO:0006352">
    <property type="term" value="P:DNA-templated transcription initiation"/>
    <property type="evidence" value="ECO:0007669"/>
    <property type="project" value="InterPro"/>
</dbReference>
<dbReference type="STRING" id="1271860.SAMN05216174_10459"/>
<dbReference type="Pfam" id="PF08281">
    <property type="entry name" value="Sigma70_r4_2"/>
    <property type="match status" value="1"/>
</dbReference>
<dbReference type="EMBL" id="FMZZ01000004">
    <property type="protein sequence ID" value="SDC73774.1"/>
    <property type="molecule type" value="Genomic_DNA"/>
</dbReference>
<evidence type="ECO:0000313" key="9">
    <source>
        <dbReference type="Proteomes" id="UP000199501"/>
    </source>
</evidence>
<dbReference type="InterPro" id="IPR013249">
    <property type="entry name" value="RNA_pol_sigma70_r4_t2"/>
</dbReference>
<dbReference type="PANTHER" id="PTHR43133">
    <property type="entry name" value="RNA POLYMERASE ECF-TYPE SIGMA FACTO"/>
    <property type="match status" value="1"/>
</dbReference>
<dbReference type="InterPro" id="IPR014284">
    <property type="entry name" value="RNA_pol_sigma-70_dom"/>
</dbReference>
<dbReference type="GO" id="GO:0016987">
    <property type="term" value="F:sigma factor activity"/>
    <property type="evidence" value="ECO:0007669"/>
    <property type="project" value="UniProtKB-KW"/>
</dbReference>
<dbReference type="NCBIfam" id="NF007230">
    <property type="entry name" value="PRK09648.1"/>
    <property type="match status" value="1"/>
</dbReference>
<dbReference type="Gene3D" id="1.10.1740.10">
    <property type="match status" value="1"/>
</dbReference>
<dbReference type="SUPFAM" id="SSF88659">
    <property type="entry name" value="Sigma3 and sigma4 domains of RNA polymerase sigma factors"/>
    <property type="match status" value="1"/>
</dbReference>
<evidence type="ECO:0000256" key="3">
    <source>
        <dbReference type="ARBA" id="ARBA00023082"/>
    </source>
</evidence>
<evidence type="ECO:0000259" key="6">
    <source>
        <dbReference type="Pfam" id="PF04542"/>
    </source>
</evidence>
<keyword evidence="4" id="KW-0238">DNA-binding</keyword>
<keyword evidence="3" id="KW-0731">Sigma factor</keyword>
<evidence type="ECO:0000259" key="7">
    <source>
        <dbReference type="Pfam" id="PF08281"/>
    </source>
</evidence>
<evidence type="ECO:0000256" key="5">
    <source>
        <dbReference type="ARBA" id="ARBA00023163"/>
    </source>
</evidence>
<dbReference type="InterPro" id="IPR039425">
    <property type="entry name" value="RNA_pol_sigma-70-like"/>
</dbReference>
<dbReference type="SUPFAM" id="SSF88946">
    <property type="entry name" value="Sigma2 domain of RNA polymerase sigma factors"/>
    <property type="match status" value="1"/>
</dbReference>
<evidence type="ECO:0000256" key="4">
    <source>
        <dbReference type="ARBA" id="ARBA00023125"/>
    </source>
</evidence>
<dbReference type="Proteomes" id="UP000199501">
    <property type="component" value="Unassembled WGS sequence"/>
</dbReference>
<reference evidence="9" key="1">
    <citation type="submission" date="2016-10" db="EMBL/GenBank/DDBJ databases">
        <authorList>
            <person name="Varghese N."/>
            <person name="Submissions S."/>
        </authorList>
    </citation>
    <scope>NUCLEOTIDE SEQUENCE [LARGE SCALE GENOMIC DNA]</scope>
    <source>
        <strain evidence="9">IBRC-M 10403</strain>
    </source>
</reference>
<sequence length="293" mass="31413">MVNDAEIDIGAWMGDAGRGLVASTTAQLDVEGTLRGVEAAAVARLSALSALRKEPRGVAAVVKYVPRPEAVTTLAPALAGQAASSATPSASRPRRPQSVDAVFARLKSAAFHELVDASLKGDQEAIGTLFAWINPAIIRYCRARIGRTGSAFSNADDVAQEILLAVLGALPRYSDDRESFLPFVYGIASHKVADYYRRSGRDRSEPVADVPDTIDHNLGPEQITLRGEMRSRLVRLLDTLAPRQREILVLRLVVGLSAQETATAIGLTATAVRVAQHRALTRLRGELSAGDWL</sequence>
<name>A0A1G6P2F4_9PSEU</name>
<dbReference type="GO" id="GO:0003677">
    <property type="term" value="F:DNA binding"/>
    <property type="evidence" value="ECO:0007669"/>
    <property type="project" value="UniProtKB-KW"/>
</dbReference>
<evidence type="ECO:0000256" key="1">
    <source>
        <dbReference type="ARBA" id="ARBA00010641"/>
    </source>
</evidence>
<keyword evidence="2" id="KW-0805">Transcription regulation</keyword>
<gene>
    <name evidence="8" type="ORF">SAMN05216174_10459</name>
</gene>
<keyword evidence="5" id="KW-0804">Transcription</keyword>
<dbReference type="Gene3D" id="1.10.10.10">
    <property type="entry name" value="Winged helix-like DNA-binding domain superfamily/Winged helix DNA-binding domain"/>
    <property type="match status" value="1"/>
</dbReference>
<dbReference type="InterPro" id="IPR013324">
    <property type="entry name" value="RNA_pol_sigma_r3/r4-like"/>
</dbReference>
<dbReference type="InterPro" id="IPR007627">
    <property type="entry name" value="RNA_pol_sigma70_r2"/>
</dbReference>
<dbReference type="CDD" id="cd06171">
    <property type="entry name" value="Sigma70_r4"/>
    <property type="match status" value="1"/>
</dbReference>
<dbReference type="PANTHER" id="PTHR43133:SF58">
    <property type="entry name" value="ECF RNA POLYMERASE SIGMA FACTOR SIGD"/>
    <property type="match status" value="1"/>
</dbReference>
<accession>A0A1G6P2F4</accession>
<dbReference type="Pfam" id="PF04542">
    <property type="entry name" value="Sigma70_r2"/>
    <property type="match status" value="1"/>
</dbReference>
<evidence type="ECO:0000313" key="8">
    <source>
        <dbReference type="EMBL" id="SDC73774.1"/>
    </source>
</evidence>